<evidence type="ECO:0000256" key="3">
    <source>
        <dbReference type="ARBA" id="ARBA00022692"/>
    </source>
</evidence>
<feature type="transmembrane region" description="Helical" evidence="6">
    <location>
        <begin position="349"/>
        <end position="371"/>
    </location>
</feature>
<keyword evidence="2" id="KW-0813">Transport</keyword>
<proteinExistence type="predicted"/>
<keyword evidence="8" id="KW-1185">Reference proteome</keyword>
<evidence type="ECO:0000313" key="7">
    <source>
        <dbReference type="EMBL" id="SJN30123.1"/>
    </source>
</evidence>
<dbReference type="RefSeq" id="WP_094764449.1">
    <property type="nucleotide sequence ID" value="NZ_FUKQ01000026.1"/>
</dbReference>
<dbReference type="EMBL" id="FUKQ01000026">
    <property type="protein sequence ID" value="SJN30123.1"/>
    <property type="molecule type" value="Genomic_DNA"/>
</dbReference>
<name>A0A1R4JEF1_9ACTN</name>
<dbReference type="GO" id="GO:0005886">
    <property type="term" value="C:plasma membrane"/>
    <property type="evidence" value="ECO:0007669"/>
    <property type="project" value="TreeGrafter"/>
</dbReference>
<feature type="transmembrane region" description="Helical" evidence="6">
    <location>
        <begin position="121"/>
        <end position="141"/>
    </location>
</feature>
<feature type="transmembrane region" description="Helical" evidence="6">
    <location>
        <begin position="148"/>
        <end position="171"/>
    </location>
</feature>
<dbReference type="GO" id="GO:0005384">
    <property type="term" value="F:manganese ion transmembrane transporter activity"/>
    <property type="evidence" value="ECO:0007669"/>
    <property type="project" value="TreeGrafter"/>
</dbReference>
<dbReference type="PANTHER" id="PTHR11706">
    <property type="entry name" value="SOLUTE CARRIER PROTEIN FAMILY 11 MEMBER"/>
    <property type="match status" value="1"/>
</dbReference>
<dbReference type="GO" id="GO:0034755">
    <property type="term" value="P:iron ion transmembrane transport"/>
    <property type="evidence" value="ECO:0007669"/>
    <property type="project" value="TreeGrafter"/>
</dbReference>
<dbReference type="InterPro" id="IPR001046">
    <property type="entry name" value="NRAMP_fam"/>
</dbReference>
<dbReference type="NCBIfam" id="NF037982">
    <property type="entry name" value="Nramp_1"/>
    <property type="match status" value="1"/>
</dbReference>
<protein>
    <submittedName>
        <fullName evidence="7">Manganese transport protein MntH</fullName>
    </submittedName>
</protein>
<evidence type="ECO:0000256" key="5">
    <source>
        <dbReference type="ARBA" id="ARBA00023136"/>
    </source>
</evidence>
<evidence type="ECO:0000256" key="2">
    <source>
        <dbReference type="ARBA" id="ARBA00022448"/>
    </source>
</evidence>
<dbReference type="OrthoDB" id="9787548at2"/>
<feature type="transmembrane region" description="Helical" evidence="6">
    <location>
        <begin position="383"/>
        <end position="405"/>
    </location>
</feature>
<evidence type="ECO:0000256" key="4">
    <source>
        <dbReference type="ARBA" id="ARBA00022989"/>
    </source>
</evidence>
<feature type="transmembrane region" description="Helical" evidence="6">
    <location>
        <begin position="325"/>
        <end position="343"/>
    </location>
</feature>
<dbReference type="STRING" id="1255658.FM114_06930"/>
<evidence type="ECO:0000313" key="8">
    <source>
        <dbReference type="Proteomes" id="UP000188342"/>
    </source>
</evidence>
<evidence type="ECO:0000256" key="1">
    <source>
        <dbReference type="ARBA" id="ARBA00004141"/>
    </source>
</evidence>
<evidence type="ECO:0000256" key="6">
    <source>
        <dbReference type="SAM" id="Phobius"/>
    </source>
</evidence>
<feature type="transmembrane region" description="Helical" evidence="6">
    <location>
        <begin position="41"/>
        <end position="58"/>
    </location>
</feature>
<comment type="subcellular location">
    <subcellularLocation>
        <location evidence="1">Membrane</location>
        <topology evidence="1">Multi-pass membrane protein</topology>
    </subcellularLocation>
</comment>
<feature type="transmembrane region" description="Helical" evidence="6">
    <location>
        <begin position="91"/>
        <end position="115"/>
    </location>
</feature>
<dbReference type="PANTHER" id="PTHR11706:SF33">
    <property type="entry name" value="NATURAL RESISTANCE-ASSOCIATED MACROPHAGE PROTEIN 2"/>
    <property type="match status" value="1"/>
</dbReference>
<sequence>MLRRLLPSLAFLGPAFVASVAYVDPGNVAANLTAGAEYQYRLLWVLALSSLIAVVVQYQSAKLGVVTGESLSALVSRHLVGRRAGRLWRGLYALQAMAMAIATDIAEVIGGALALNLLFGVPLWIGGILVGVVTLLLLEALRRRGEHAFEVVVTGVLGLVAVGFMAGLLWAPPSASMAVRGLVPDFPDGRSVSLSAAMLGATVMPHAIYLHSTLAADRHRPGGRLETPIPQLLRSQRLDVVLALAVAGSVNIAMLLFAAAALAGHPATDSIETAHDAIRRAVGAASATVFALGLLVSGLGSAVVGTHAGARIMRDLVPWQVHPKVRRAVTIVPAVLLLTLGLHPTTMLVTSQLVLSFGIAFALLPLILLTGSRRVMGEFRDSPAMRVLCAVLVALVVGLNLALIAQSVP</sequence>
<gene>
    <name evidence="7" type="ORF">FM114_06930</name>
</gene>
<keyword evidence="3 6" id="KW-0812">Transmembrane</keyword>
<dbReference type="PRINTS" id="PR00447">
    <property type="entry name" value="NATRESASSCMP"/>
</dbReference>
<keyword evidence="4 6" id="KW-1133">Transmembrane helix</keyword>
<feature type="transmembrane region" description="Helical" evidence="6">
    <location>
        <begin position="282"/>
        <end position="304"/>
    </location>
</feature>
<dbReference type="GO" id="GO:0015086">
    <property type="term" value="F:cadmium ion transmembrane transporter activity"/>
    <property type="evidence" value="ECO:0007669"/>
    <property type="project" value="TreeGrafter"/>
</dbReference>
<accession>A0A1R4JEF1</accession>
<dbReference type="Proteomes" id="UP000188342">
    <property type="component" value="Unassembled WGS sequence"/>
</dbReference>
<keyword evidence="5 6" id="KW-0472">Membrane</keyword>
<dbReference type="Pfam" id="PF01566">
    <property type="entry name" value="Nramp"/>
    <property type="match status" value="1"/>
</dbReference>
<organism evidence="7 8">
    <name type="scientific">Luteococcus japonicus LSP_Lj1</name>
    <dbReference type="NCBI Taxonomy" id="1255658"/>
    <lineage>
        <taxon>Bacteria</taxon>
        <taxon>Bacillati</taxon>
        <taxon>Actinomycetota</taxon>
        <taxon>Actinomycetes</taxon>
        <taxon>Propionibacteriales</taxon>
        <taxon>Propionibacteriaceae</taxon>
        <taxon>Luteococcus</taxon>
    </lineage>
</organism>
<feature type="transmembrane region" description="Helical" evidence="6">
    <location>
        <begin position="191"/>
        <end position="210"/>
    </location>
</feature>
<dbReference type="AlphaFoldDB" id="A0A1R4JEF1"/>
<reference evidence="7 8" key="1">
    <citation type="submission" date="2017-02" db="EMBL/GenBank/DDBJ databases">
        <authorList>
            <person name="Peterson S.W."/>
        </authorList>
    </citation>
    <scope>NUCLEOTIDE SEQUENCE [LARGE SCALE GENOMIC DNA]</scope>
    <source>
        <strain evidence="7 8">LSP_Lj1</strain>
    </source>
</reference>
<feature type="transmembrane region" description="Helical" evidence="6">
    <location>
        <begin position="240"/>
        <end position="262"/>
    </location>
</feature>